<evidence type="ECO:0000313" key="3">
    <source>
        <dbReference type="Proteomes" id="UP001472677"/>
    </source>
</evidence>
<sequence>MHAAVFLFEQGHDQHSLDGIVLGKSRATKPKGVKDNNRHNLKVRKPSEPKSMLQPILNEWVDNANSQLNAISTCQELGSEETKSVVVNQEGELEVAILIEPRDSQQPVSASVEMEANTLAMTIG</sequence>
<evidence type="ECO:0000313" key="2">
    <source>
        <dbReference type="EMBL" id="KAK8601302.1"/>
    </source>
</evidence>
<gene>
    <name evidence="2" type="ORF">V6N12_051139</name>
</gene>
<organism evidence="2 3">
    <name type="scientific">Hibiscus sabdariffa</name>
    <name type="common">roselle</name>
    <dbReference type="NCBI Taxonomy" id="183260"/>
    <lineage>
        <taxon>Eukaryota</taxon>
        <taxon>Viridiplantae</taxon>
        <taxon>Streptophyta</taxon>
        <taxon>Embryophyta</taxon>
        <taxon>Tracheophyta</taxon>
        <taxon>Spermatophyta</taxon>
        <taxon>Magnoliopsida</taxon>
        <taxon>eudicotyledons</taxon>
        <taxon>Gunneridae</taxon>
        <taxon>Pentapetalae</taxon>
        <taxon>rosids</taxon>
        <taxon>malvids</taxon>
        <taxon>Malvales</taxon>
        <taxon>Malvaceae</taxon>
        <taxon>Malvoideae</taxon>
        <taxon>Hibiscus</taxon>
    </lineage>
</organism>
<protein>
    <submittedName>
        <fullName evidence="2">Uncharacterized protein</fullName>
    </submittedName>
</protein>
<keyword evidence="3" id="KW-1185">Reference proteome</keyword>
<feature type="region of interest" description="Disordered" evidence="1">
    <location>
        <begin position="24"/>
        <end position="43"/>
    </location>
</feature>
<dbReference type="EMBL" id="JBBPBM010000001">
    <property type="protein sequence ID" value="KAK8601302.1"/>
    <property type="molecule type" value="Genomic_DNA"/>
</dbReference>
<proteinExistence type="predicted"/>
<comment type="caution">
    <text evidence="2">The sequence shown here is derived from an EMBL/GenBank/DDBJ whole genome shotgun (WGS) entry which is preliminary data.</text>
</comment>
<reference evidence="2 3" key="1">
    <citation type="journal article" date="2024" name="G3 (Bethesda)">
        <title>Genome assembly of Hibiscus sabdariffa L. provides insights into metabolisms of medicinal natural products.</title>
        <authorList>
            <person name="Kim T."/>
        </authorList>
    </citation>
    <scope>NUCLEOTIDE SEQUENCE [LARGE SCALE GENOMIC DNA]</scope>
    <source>
        <strain evidence="2">TK-2024</strain>
        <tissue evidence="2">Old leaves</tissue>
    </source>
</reference>
<accession>A0ABR2GEI8</accession>
<dbReference type="Proteomes" id="UP001472677">
    <property type="component" value="Unassembled WGS sequence"/>
</dbReference>
<evidence type="ECO:0000256" key="1">
    <source>
        <dbReference type="SAM" id="MobiDB-lite"/>
    </source>
</evidence>
<name>A0ABR2GEI8_9ROSI</name>